<keyword evidence="2" id="KW-1185">Reference proteome</keyword>
<dbReference type="SUPFAM" id="SSF160544">
    <property type="entry name" value="EscU C-terminal domain-like"/>
    <property type="match status" value="1"/>
</dbReference>
<evidence type="ECO:0000313" key="2">
    <source>
        <dbReference type="Proteomes" id="UP000318521"/>
    </source>
</evidence>
<name>A0A553ZY83_9BACI</name>
<gene>
    <name evidence="1" type="ORF">FN960_11345</name>
</gene>
<dbReference type="RefSeq" id="WP_143848841.1">
    <property type="nucleotide sequence ID" value="NZ_VLXZ01000006.1"/>
</dbReference>
<dbReference type="Proteomes" id="UP000318521">
    <property type="component" value="Unassembled WGS sequence"/>
</dbReference>
<sequence length="94" mass="10569">MTKESLKAIALRYQADQNKAPLVTAKGEGVVAEEMLKLAKELEVPVQEDETLVELLSQLTIHEAIPPELYEVVAELFAFIYRIDRNQDPSNEEG</sequence>
<comment type="caution">
    <text evidence="1">The sequence shown here is derived from an EMBL/GenBank/DDBJ whole genome shotgun (WGS) entry which is preliminary data.</text>
</comment>
<dbReference type="EMBL" id="VLXZ01000006">
    <property type="protein sequence ID" value="TSB46394.1"/>
    <property type="molecule type" value="Genomic_DNA"/>
</dbReference>
<dbReference type="OrthoDB" id="5244399at2"/>
<accession>A0A553ZY83</accession>
<dbReference type="PANTHER" id="PTHR30531">
    <property type="entry name" value="FLAGELLAR BIOSYNTHETIC PROTEIN FLHB"/>
    <property type="match status" value="1"/>
</dbReference>
<dbReference type="InterPro" id="IPR006135">
    <property type="entry name" value="T3SS_substrate_exporter"/>
</dbReference>
<dbReference type="PANTHER" id="PTHR30531:SF12">
    <property type="entry name" value="FLAGELLAR BIOSYNTHETIC PROTEIN FLHB"/>
    <property type="match status" value="1"/>
</dbReference>
<dbReference type="Pfam" id="PF01312">
    <property type="entry name" value="Bac_export_2"/>
    <property type="match status" value="1"/>
</dbReference>
<dbReference type="AlphaFoldDB" id="A0A553ZY83"/>
<dbReference type="GO" id="GO:0009306">
    <property type="term" value="P:protein secretion"/>
    <property type="evidence" value="ECO:0007669"/>
    <property type="project" value="InterPro"/>
</dbReference>
<proteinExistence type="predicted"/>
<organism evidence="1 2">
    <name type="scientific">Alkalicoccobacillus porphyridii</name>
    <dbReference type="NCBI Taxonomy" id="2597270"/>
    <lineage>
        <taxon>Bacteria</taxon>
        <taxon>Bacillati</taxon>
        <taxon>Bacillota</taxon>
        <taxon>Bacilli</taxon>
        <taxon>Bacillales</taxon>
        <taxon>Bacillaceae</taxon>
        <taxon>Alkalicoccobacillus</taxon>
    </lineage>
</organism>
<evidence type="ECO:0008006" key="3">
    <source>
        <dbReference type="Google" id="ProtNLM"/>
    </source>
</evidence>
<dbReference type="Gene3D" id="3.40.1690.10">
    <property type="entry name" value="secretion proteins EscU"/>
    <property type="match status" value="1"/>
</dbReference>
<protein>
    <recommendedName>
        <fullName evidence="3">EscU/YscU/HrcU family type III secretion system export apparatus switch protein</fullName>
    </recommendedName>
</protein>
<evidence type="ECO:0000313" key="1">
    <source>
        <dbReference type="EMBL" id="TSB46394.1"/>
    </source>
</evidence>
<dbReference type="InterPro" id="IPR029025">
    <property type="entry name" value="T3SS_substrate_exporter_C"/>
</dbReference>
<dbReference type="GO" id="GO:0005886">
    <property type="term" value="C:plasma membrane"/>
    <property type="evidence" value="ECO:0007669"/>
    <property type="project" value="TreeGrafter"/>
</dbReference>
<reference evidence="1 2" key="1">
    <citation type="submission" date="2019-07" db="EMBL/GenBank/DDBJ databases">
        <authorList>
            <person name="Park Y.J."/>
            <person name="Jeong S.E."/>
            <person name="Jung H.S."/>
        </authorList>
    </citation>
    <scope>NUCLEOTIDE SEQUENCE [LARGE SCALE GENOMIC DNA]</scope>
    <source>
        <strain evidence="2">P16(2019)</strain>
    </source>
</reference>